<reference evidence="2" key="1">
    <citation type="journal article" date="2015" name="Nature">
        <title>Complex archaea that bridge the gap between prokaryotes and eukaryotes.</title>
        <authorList>
            <person name="Spang A."/>
            <person name="Saw J.H."/>
            <person name="Jorgensen S.L."/>
            <person name="Zaremba-Niedzwiedzka K."/>
            <person name="Martijn J."/>
            <person name="Lind A.E."/>
            <person name="van Eijk R."/>
            <person name="Schleper C."/>
            <person name="Guy L."/>
            <person name="Ettema T.J."/>
        </authorList>
    </citation>
    <scope>NUCLEOTIDE SEQUENCE</scope>
</reference>
<gene>
    <name evidence="2" type="ORF">LCGC14_2959960</name>
</gene>
<accession>A0A0F8XDG3</accession>
<proteinExistence type="predicted"/>
<organism evidence="2">
    <name type="scientific">marine sediment metagenome</name>
    <dbReference type="NCBI Taxonomy" id="412755"/>
    <lineage>
        <taxon>unclassified sequences</taxon>
        <taxon>metagenomes</taxon>
        <taxon>ecological metagenomes</taxon>
    </lineage>
</organism>
<evidence type="ECO:0000313" key="2">
    <source>
        <dbReference type="EMBL" id="KKK66848.1"/>
    </source>
</evidence>
<comment type="caution">
    <text evidence="2">The sequence shown here is derived from an EMBL/GenBank/DDBJ whole genome shotgun (WGS) entry which is preliminary data.</text>
</comment>
<sequence>MSRFHIMMPADLKTSMKKSIPLGLRSEFIRSAISMAVNAVEEHGAGFLGLMMAGEVVFRPNPKVNQRDGQNLTTSADEKRTASS</sequence>
<evidence type="ECO:0000256" key="1">
    <source>
        <dbReference type="SAM" id="MobiDB-lite"/>
    </source>
</evidence>
<dbReference type="AlphaFoldDB" id="A0A0F8XDG3"/>
<feature type="compositionally biased region" description="Polar residues" evidence="1">
    <location>
        <begin position="63"/>
        <end position="75"/>
    </location>
</feature>
<feature type="region of interest" description="Disordered" evidence="1">
    <location>
        <begin position="61"/>
        <end position="84"/>
    </location>
</feature>
<dbReference type="EMBL" id="LAZR01059886">
    <property type="protein sequence ID" value="KKK66848.1"/>
    <property type="molecule type" value="Genomic_DNA"/>
</dbReference>
<protein>
    <submittedName>
        <fullName evidence="2">Uncharacterized protein</fullName>
    </submittedName>
</protein>
<name>A0A0F8XDG3_9ZZZZ</name>